<dbReference type="InterPro" id="IPR049002">
    <property type="entry name" value="Stv"/>
</dbReference>
<proteinExistence type="predicted"/>
<reference evidence="2" key="1">
    <citation type="submission" date="2023-02" db="EMBL/GenBank/DDBJ databases">
        <title>Actinokineospora globicatena NBRC 15670.</title>
        <authorList>
            <person name="Ichikawa N."/>
            <person name="Sato H."/>
            <person name="Tonouchi N."/>
        </authorList>
    </citation>
    <scope>NUCLEOTIDE SEQUENCE</scope>
    <source>
        <strain evidence="2">NBRC 15670</strain>
    </source>
</reference>
<dbReference type="RefSeq" id="WP_285608613.1">
    <property type="nucleotide sequence ID" value="NZ_BSSD01000001.1"/>
</dbReference>
<sequence length="348" mass="38524">MVGIVMGHGSFDGPEVVTVPKGLPVEFFTDEGSALLLVNLLELIKRNHHRTPMHVAAPGSTVLNYWYKPFNPVQLRAVDTFNELDLPRILVGSGSQPTALRLCANPAKCPKDGPHTCTGVFGQAARKGWTKLLVVACRIDDHKPQAPTVALATPSGGRDTSAYDALHTWVTRFVAMSPAEQDTAWRALPERDRIRYTAVEEEVREWLECLELRTAIATSTNPTALIESADRELRIRLVRDYPEHRAAAISGITLTPEERHANAEFLLRPLADQFEEWGSLSLEDQVRAMADPDVTAWTTALNALILFDHNLDAPHLATILRRLTPAARATTLQEPRLVDYLSTHGITL</sequence>
<dbReference type="Pfam" id="PF21527">
    <property type="entry name" value="Stv"/>
    <property type="match status" value="1"/>
</dbReference>
<keyword evidence="3" id="KW-1185">Reference proteome</keyword>
<dbReference type="AlphaFoldDB" id="A0A9W6V6M7"/>
<organism evidence="2 3">
    <name type="scientific">Actinokineospora globicatena</name>
    <dbReference type="NCBI Taxonomy" id="103729"/>
    <lineage>
        <taxon>Bacteria</taxon>
        <taxon>Bacillati</taxon>
        <taxon>Actinomycetota</taxon>
        <taxon>Actinomycetes</taxon>
        <taxon>Pseudonocardiales</taxon>
        <taxon>Pseudonocardiaceae</taxon>
        <taxon>Actinokineospora</taxon>
    </lineage>
</organism>
<dbReference type="Proteomes" id="UP001165042">
    <property type="component" value="Unassembled WGS sequence"/>
</dbReference>
<protein>
    <recommendedName>
        <fullName evidence="1">Putative adhesin Stv domain-containing protein</fullName>
    </recommendedName>
</protein>
<name>A0A9W6V6M7_9PSEU</name>
<evidence type="ECO:0000313" key="3">
    <source>
        <dbReference type="Proteomes" id="UP001165042"/>
    </source>
</evidence>
<evidence type="ECO:0000259" key="1">
    <source>
        <dbReference type="Pfam" id="PF21527"/>
    </source>
</evidence>
<accession>A0A9W6V6M7</accession>
<comment type="caution">
    <text evidence="2">The sequence shown here is derived from an EMBL/GenBank/DDBJ whole genome shotgun (WGS) entry which is preliminary data.</text>
</comment>
<evidence type="ECO:0000313" key="2">
    <source>
        <dbReference type="EMBL" id="GLW90542.1"/>
    </source>
</evidence>
<gene>
    <name evidence="2" type="ORF">Aglo03_13580</name>
</gene>
<dbReference type="EMBL" id="BSSD01000001">
    <property type="protein sequence ID" value="GLW90542.1"/>
    <property type="molecule type" value="Genomic_DNA"/>
</dbReference>
<feature type="domain" description="Putative adhesin Stv" evidence="1">
    <location>
        <begin position="4"/>
        <end position="94"/>
    </location>
</feature>